<keyword evidence="4" id="KW-1185">Reference proteome</keyword>
<evidence type="ECO:0000313" key="4">
    <source>
        <dbReference type="Proteomes" id="UP000682877"/>
    </source>
</evidence>
<dbReference type="Pfam" id="PF14392">
    <property type="entry name" value="zf-CCHC_4"/>
    <property type="match status" value="1"/>
</dbReference>
<gene>
    <name evidence="3" type="ORF">AARE701A_LOCUS9608</name>
</gene>
<dbReference type="PANTHER" id="PTHR31286">
    <property type="entry name" value="GLYCINE-RICH CELL WALL STRUCTURAL PROTEIN 1.8-LIKE"/>
    <property type="match status" value="1"/>
</dbReference>
<dbReference type="InterPro" id="IPR040256">
    <property type="entry name" value="At4g02000-like"/>
</dbReference>
<evidence type="ECO:0000313" key="3">
    <source>
        <dbReference type="EMBL" id="CAE6009573.1"/>
    </source>
</evidence>
<feature type="compositionally biased region" description="Polar residues" evidence="1">
    <location>
        <begin position="206"/>
        <end position="219"/>
    </location>
</feature>
<feature type="domain" description="Zinc knuckle CX2CX4HX4C" evidence="2">
    <location>
        <begin position="133"/>
        <end position="180"/>
    </location>
</feature>
<evidence type="ECO:0000256" key="1">
    <source>
        <dbReference type="SAM" id="MobiDB-lite"/>
    </source>
</evidence>
<dbReference type="EMBL" id="LR999454">
    <property type="protein sequence ID" value="CAE6009573.1"/>
    <property type="molecule type" value="Genomic_DNA"/>
</dbReference>
<evidence type="ECO:0000259" key="2">
    <source>
        <dbReference type="Pfam" id="PF14392"/>
    </source>
</evidence>
<dbReference type="PANTHER" id="PTHR31286:SF162">
    <property type="entry name" value="DUF4283 DOMAIN-CONTAINING PROTEIN-RELATED"/>
    <property type="match status" value="1"/>
</dbReference>
<feature type="region of interest" description="Disordered" evidence="1">
    <location>
        <begin position="325"/>
        <end position="356"/>
    </location>
</feature>
<protein>
    <recommendedName>
        <fullName evidence="2">Zinc knuckle CX2CX4HX4C domain-containing protein</fullName>
    </recommendedName>
</protein>
<dbReference type="InterPro" id="IPR025836">
    <property type="entry name" value="Zn_knuckle_CX2CX4HX4C"/>
</dbReference>
<feature type="region of interest" description="Disordered" evidence="1">
    <location>
        <begin position="181"/>
        <end position="219"/>
    </location>
</feature>
<accession>A0A8S2A6J0</accession>
<dbReference type="Proteomes" id="UP000682877">
    <property type="component" value="Chromosome 4"/>
</dbReference>
<organism evidence="3 4">
    <name type="scientific">Arabidopsis arenosa</name>
    <name type="common">Sand rock-cress</name>
    <name type="synonym">Cardaminopsis arenosa</name>
    <dbReference type="NCBI Taxonomy" id="38785"/>
    <lineage>
        <taxon>Eukaryota</taxon>
        <taxon>Viridiplantae</taxon>
        <taxon>Streptophyta</taxon>
        <taxon>Embryophyta</taxon>
        <taxon>Tracheophyta</taxon>
        <taxon>Spermatophyta</taxon>
        <taxon>Magnoliopsida</taxon>
        <taxon>eudicotyledons</taxon>
        <taxon>Gunneridae</taxon>
        <taxon>Pentapetalae</taxon>
        <taxon>rosids</taxon>
        <taxon>malvids</taxon>
        <taxon>Brassicales</taxon>
        <taxon>Brassicaceae</taxon>
        <taxon>Camelineae</taxon>
        <taxon>Arabidopsis</taxon>
    </lineage>
</organism>
<name>A0A8S2A6J0_ARAAE</name>
<proteinExistence type="predicted"/>
<sequence length="356" mass="40013">MSDYLRKSIQDLDLGIDETPVSLPPEFCARAAIANRFSLVVTTVNPRKQNLRALIGQMPRVWGFADSCVGRILGQGRVQFVFQSEEALNLGIPLLYLSNDMAEYVGNQIGLVKHVDFDENATMVEFVRVQMAWNFDNPLRFQRMFHFNNAEGTIVKFKFERLRSFCTKCGSLKHDIKDCTLGFDDPQSPPAPGDDDNDDSGPRDPTNNQQQTISEASSLKTIDPFQDIPGLTKFNGKSVEFADQNESMSTLPSLFEDTELTAERLRYLHAKWIRNHEGFLEPCSVYGEGTSNVPDTTVPKRKRMETEAFYRRWEEVEDKAVMHQARKQKRAESQGSCSATGLDGGAGGPVPLLFPT</sequence>
<reference evidence="3" key="1">
    <citation type="submission" date="2021-01" db="EMBL/GenBank/DDBJ databases">
        <authorList>
            <person name="Bezrukov I."/>
        </authorList>
    </citation>
    <scope>NUCLEOTIDE SEQUENCE</scope>
</reference>
<dbReference type="AlphaFoldDB" id="A0A8S2A6J0"/>